<dbReference type="GO" id="GO:0006886">
    <property type="term" value="P:intracellular protein transport"/>
    <property type="evidence" value="ECO:0007669"/>
    <property type="project" value="UniProtKB-UniRule"/>
</dbReference>
<dbReference type="OrthoDB" id="870at2759"/>
<dbReference type="AlphaFoldDB" id="A0A1I8GSY9"/>
<keyword evidence="4 8" id="KW-0653">Protein transport</keyword>
<sequence length="420" mass="46904">MIHSIFLINNSGDIFLEKHYKSVIPKTVCDYFFDEVAKASSPENVQPVIQTPNHIIISVYRAQIHFVAVCRSEVPPLFVIEFLHRVADIVKDYFEDVTETIIKDNVVLVYELLDEMLDNGFPLATEPNILKELIRPPTLFRTITDAMSGKNTNVSASLPTGQLSNIPWRRIGVRYANNEAYFDVIEELDAIVDRSGNVVMSDVAGRIDCLIKLSGMPDLTLTFVNSRLLEDVSLHPCIRFRRFDNDRALSFIPPDGSFRLMSYRAGGGGGGHGQMIPLTLRHTIQFREAASRLEISLSPRPVSGKVVDEVAVQVTFPRSVTNVSLTPSVGKYTFDSASRTLTWNVGKLEPQKFPSIKGPIILQTGAPVPDCNPTILVNFSISGWTVSGLRVNRLDLMGEKYKPFKGVKYVTRAGKLEFRT</sequence>
<dbReference type="InterPro" id="IPR028565">
    <property type="entry name" value="MHD"/>
</dbReference>
<evidence type="ECO:0000256" key="3">
    <source>
        <dbReference type="ARBA" id="ARBA00022448"/>
    </source>
</evidence>
<keyword evidence="9" id="KW-1185">Reference proteome</keyword>
<dbReference type="GO" id="GO:0005794">
    <property type="term" value="C:Golgi apparatus"/>
    <property type="evidence" value="ECO:0007669"/>
    <property type="project" value="UniProtKB-SubCell"/>
</dbReference>
<dbReference type="InterPro" id="IPR022775">
    <property type="entry name" value="AP_mu_sigma_su"/>
</dbReference>
<dbReference type="Pfam" id="PF00928">
    <property type="entry name" value="Adap_comp_sub"/>
    <property type="match status" value="1"/>
</dbReference>
<dbReference type="GO" id="GO:0030659">
    <property type="term" value="C:cytoplasmic vesicle membrane"/>
    <property type="evidence" value="ECO:0007669"/>
    <property type="project" value="UniProtKB-SubCell"/>
</dbReference>
<evidence type="ECO:0000256" key="4">
    <source>
        <dbReference type="ARBA" id="ARBA00022927"/>
    </source>
</evidence>
<evidence type="ECO:0000256" key="2">
    <source>
        <dbReference type="ARBA" id="ARBA00004555"/>
    </source>
</evidence>
<dbReference type="WBParaSite" id="maker-uti_cns_0002874-snap-gene-0.2-mRNA-1">
    <property type="protein sequence ID" value="maker-uti_cns_0002874-snap-gene-0.2-mRNA-1"/>
    <property type="gene ID" value="maker-uti_cns_0002874-snap-gene-0.2"/>
</dbReference>
<dbReference type="InterPro" id="IPR001392">
    <property type="entry name" value="Clathrin_mu"/>
</dbReference>
<dbReference type="PROSITE" id="PS00991">
    <property type="entry name" value="CLAT_ADAPTOR_M_2"/>
    <property type="match status" value="1"/>
</dbReference>
<comment type="similarity">
    <text evidence="8">Belongs to the adaptor complexes medium subunit family.</text>
</comment>
<name>A0A1I8GSY9_9PLAT</name>
<dbReference type="Gene3D" id="3.30.450.60">
    <property type="match status" value="1"/>
</dbReference>
<dbReference type="PROSITE" id="PS51072">
    <property type="entry name" value="MHD"/>
    <property type="match status" value="1"/>
</dbReference>
<evidence type="ECO:0000256" key="5">
    <source>
        <dbReference type="ARBA" id="ARBA00023034"/>
    </source>
</evidence>
<dbReference type="GO" id="GO:0030131">
    <property type="term" value="C:clathrin adaptor complex"/>
    <property type="evidence" value="ECO:0007669"/>
    <property type="project" value="UniProtKB-UniRule"/>
</dbReference>
<dbReference type="InterPro" id="IPR018240">
    <property type="entry name" value="Clathrin_mu_CS"/>
</dbReference>
<dbReference type="STRING" id="282301.A0A1I8GSY9"/>
<dbReference type="InterPro" id="IPR036168">
    <property type="entry name" value="AP2_Mu_C_sf"/>
</dbReference>
<dbReference type="FunFam" id="3.30.450.60:FF:000012">
    <property type="entry name" value="AP-3 complex subunit mu-1 isoform X1"/>
    <property type="match status" value="1"/>
</dbReference>
<dbReference type="InterPro" id="IPR050431">
    <property type="entry name" value="Adaptor_comp_med_subunit"/>
</dbReference>
<evidence type="ECO:0000313" key="10">
    <source>
        <dbReference type="WBParaSite" id="maker-uti_cns_0002874-snap-gene-0.2-mRNA-1"/>
    </source>
</evidence>
<dbReference type="PRINTS" id="PR00314">
    <property type="entry name" value="CLATHRINADPT"/>
</dbReference>
<keyword evidence="3 8" id="KW-0813">Transport</keyword>
<evidence type="ECO:0000256" key="1">
    <source>
        <dbReference type="ARBA" id="ARBA00004180"/>
    </source>
</evidence>
<evidence type="ECO:0000256" key="6">
    <source>
        <dbReference type="ARBA" id="ARBA00023136"/>
    </source>
</evidence>
<protein>
    <submittedName>
        <fullName evidence="10">MHD domain-containing protein</fullName>
    </submittedName>
</protein>
<keyword evidence="7" id="KW-0968">Cytoplasmic vesicle</keyword>
<dbReference type="SUPFAM" id="SSF49447">
    <property type="entry name" value="Second domain of Mu2 adaptin subunit (ap50) of ap2 adaptor"/>
    <property type="match status" value="1"/>
</dbReference>
<evidence type="ECO:0000313" key="9">
    <source>
        <dbReference type="Proteomes" id="UP000095280"/>
    </source>
</evidence>
<evidence type="ECO:0000256" key="8">
    <source>
        <dbReference type="PIRNR" id="PIRNR005992"/>
    </source>
</evidence>
<dbReference type="PANTHER" id="PTHR10529">
    <property type="entry name" value="AP COMPLEX SUBUNIT MU"/>
    <property type="match status" value="1"/>
</dbReference>
<dbReference type="InterPro" id="IPR011012">
    <property type="entry name" value="Longin-like_dom_sf"/>
</dbReference>
<accession>A0A1I8GSY9</accession>
<dbReference type="GO" id="GO:0016192">
    <property type="term" value="P:vesicle-mediated transport"/>
    <property type="evidence" value="ECO:0007669"/>
    <property type="project" value="InterPro"/>
</dbReference>
<comment type="subcellular location">
    <subcellularLocation>
        <location evidence="1">Cytoplasmic vesicle membrane</location>
        <topology evidence="1">Peripheral membrane protein</topology>
        <orientation evidence="1">Cytoplasmic side</orientation>
    </subcellularLocation>
    <subcellularLocation>
        <location evidence="2">Golgi apparatus</location>
    </subcellularLocation>
</comment>
<dbReference type="SUPFAM" id="SSF64356">
    <property type="entry name" value="SNARE-like"/>
    <property type="match status" value="1"/>
</dbReference>
<dbReference type="CDD" id="cd09252">
    <property type="entry name" value="AP-3_Mu3_Cterm"/>
    <property type="match status" value="1"/>
</dbReference>
<organism evidence="9 10">
    <name type="scientific">Macrostomum lignano</name>
    <dbReference type="NCBI Taxonomy" id="282301"/>
    <lineage>
        <taxon>Eukaryota</taxon>
        <taxon>Metazoa</taxon>
        <taxon>Spiralia</taxon>
        <taxon>Lophotrochozoa</taxon>
        <taxon>Platyhelminthes</taxon>
        <taxon>Rhabditophora</taxon>
        <taxon>Macrostomorpha</taxon>
        <taxon>Macrostomida</taxon>
        <taxon>Macrostomidae</taxon>
        <taxon>Macrostomum</taxon>
    </lineage>
</organism>
<dbReference type="Proteomes" id="UP000095280">
    <property type="component" value="Unplaced"/>
</dbReference>
<dbReference type="Pfam" id="PF01217">
    <property type="entry name" value="Clat_adaptor_s"/>
    <property type="match status" value="1"/>
</dbReference>
<dbReference type="CDD" id="cd14837">
    <property type="entry name" value="AP3_Mu_N"/>
    <property type="match status" value="1"/>
</dbReference>
<dbReference type="PIRSF" id="PIRSF005992">
    <property type="entry name" value="Clathrin_mu"/>
    <property type="match status" value="1"/>
</dbReference>
<keyword evidence="6" id="KW-0472">Membrane</keyword>
<evidence type="ECO:0000256" key="7">
    <source>
        <dbReference type="ARBA" id="ARBA00023329"/>
    </source>
</evidence>
<dbReference type="PROSITE" id="PS00990">
    <property type="entry name" value="CLAT_ADAPTOR_M_1"/>
    <property type="match status" value="1"/>
</dbReference>
<reference evidence="10" key="1">
    <citation type="submission" date="2016-11" db="UniProtKB">
        <authorList>
            <consortium name="WormBaseParasite"/>
        </authorList>
    </citation>
    <scope>IDENTIFICATION</scope>
</reference>
<keyword evidence="5" id="KW-0333">Golgi apparatus</keyword>
<dbReference type="Gene3D" id="2.60.40.1170">
    <property type="entry name" value="Mu homology domain, subdomain B"/>
    <property type="match status" value="2"/>
</dbReference>
<proteinExistence type="inferred from homology"/>